<sequence>MFRTLLLLALMVFAASASAQQAEPLKVGTVNRPPFSMAADGDPTGFSIDLWSGLAERMGRSYDFVIFDSFSDMLAAAETGQVDAAIANISITAERELTLDFSQPIFSAGLQVLIHDDGTGSTSVWKILLSKDILIAVGLAFGLLLGGGMLMWHFERGRQPYFDLAPREALFPAFWWALNLVVNGGFEERMPRSPAGRFFGVLLVISSLFIVSVFVAKITSVMTVEAINTSIGGLNDLYGKRVGTVERSTAADFLDRREMRYEGYGDPATMLTEFAEGELDALVYDAPILAYYANNEGDGTTRLAGPIFLRESYGIALPSGSDLAEEINQALLNMREDGSYDVIYRNWFGDADR</sequence>
<dbReference type="InterPro" id="IPR001638">
    <property type="entry name" value="Solute-binding_3/MltF_N"/>
</dbReference>
<evidence type="ECO:0000256" key="2">
    <source>
        <dbReference type="ARBA" id="ARBA00022448"/>
    </source>
</evidence>
<reference evidence="14 15" key="1">
    <citation type="submission" date="2005-12" db="EMBL/GenBank/DDBJ databases">
        <authorList>
            <person name="Moran M.A."/>
            <person name="Ferriera S."/>
            <person name="Johnson J."/>
            <person name="Kravitz S."/>
            <person name="Halpern A."/>
            <person name="Remington K."/>
            <person name="Beeson K."/>
            <person name="Tran B."/>
            <person name="Rogers Y.-H."/>
            <person name="Friedman R."/>
            <person name="Venter J.C."/>
        </authorList>
    </citation>
    <scope>NUCLEOTIDE SEQUENCE [LARGE SCALE GENOMIC DNA]</scope>
    <source>
        <strain evidence="15">ATCC BAA-591 / DSM 15170 / ISM</strain>
    </source>
</reference>
<evidence type="ECO:0000256" key="3">
    <source>
        <dbReference type="ARBA" id="ARBA00022692"/>
    </source>
</evidence>
<feature type="transmembrane region" description="Helical" evidence="10">
    <location>
        <begin position="198"/>
        <end position="216"/>
    </location>
</feature>
<dbReference type="OrthoDB" id="9768183at2"/>
<evidence type="ECO:0000256" key="6">
    <source>
        <dbReference type="ARBA" id="ARBA00023136"/>
    </source>
</evidence>
<evidence type="ECO:0000256" key="8">
    <source>
        <dbReference type="ARBA" id="ARBA00023180"/>
    </source>
</evidence>
<keyword evidence="15" id="KW-1185">Reference proteome</keyword>
<evidence type="ECO:0000259" key="13">
    <source>
        <dbReference type="SMART" id="SM00079"/>
    </source>
</evidence>
<dbReference type="AlphaFoldDB" id="A3SI79"/>
<dbReference type="RefSeq" id="WP_009812462.1">
    <property type="nucleotide sequence ID" value="NZ_CH724156.1"/>
</dbReference>
<keyword evidence="4 10" id="KW-1133">Transmembrane helix</keyword>
<keyword evidence="3 10" id="KW-0812">Transmembrane</keyword>
<dbReference type="SUPFAM" id="SSF53850">
    <property type="entry name" value="Periplasmic binding protein-like II"/>
    <property type="match status" value="1"/>
</dbReference>
<evidence type="ECO:0000256" key="9">
    <source>
        <dbReference type="ARBA" id="ARBA00023303"/>
    </source>
</evidence>
<feature type="transmembrane region" description="Helical" evidence="10">
    <location>
        <begin position="133"/>
        <end position="152"/>
    </location>
</feature>
<comment type="subcellular location">
    <subcellularLocation>
        <location evidence="1">Membrane</location>
        <topology evidence="1">Multi-pass membrane protein</topology>
    </subcellularLocation>
</comment>
<evidence type="ECO:0000313" key="14">
    <source>
        <dbReference type="EMBL" id="EAP77060.1"/>
    </source>
</evidence>
<dbReference type="SMART" id="SM00062">
    <property type="entry name" value="PBPb"/>
    <property type="match status" value="1"/>
</dbReference>
<evidence type="ECO:0000256" key="5">
    <source>
        <dbReference type="ARBA" id="ARBA00023065"/>
    </source>
</evidence>
<keyword evidence="5" id="KW-0406">Ion transport</keyword>
<dbReference type="EMBL" id="AALY01000001">
    <property type="protein sequence ID" value="EAP77060.1"/>
    <property type="molecule type" value="Genomic_DNA"/>
</dbReference>
<evidence type="ECO:0000256" key="4">
    <source>
        <dbReference type="ARBA" id="ARBA00022989"/>
    </source>
</evidence>
<dbReference type="InterPro" id="IPR001320">
    <property type="entry name" value="Iontro_rcpt_C"/>
</dbReference>
<evidence type="ECO:0000259" key="12">
    <source>
        <dbReference type="SMART" id="SM00062"/>
    </source>
</evidence>
<dbReference type="Gene3D" id="3.40.190.10">
    <property type="entry name" value="Periplasmic binding protein-like II"/>
    <property type="match status" value="2"/>
</dbReference>
<dbReference type="SMART" id="SM00079">
    <property type="entry name" value="PBPe"/>
    <property type="match status" value="1"/>
</dbReference>
<feature type="domain" description="Ionotropic glutamate receptor C-terminal" evidence="13">
    <location>
        <begin position="24"/>
        <end position="350"/>
    </location>
</feature>
<evidence type="ECO:0000256" key="11">
    <source>
        <dbReference type="SAM" id="SignalP"/>
    </source>
</evidence>
<evidence type="ECO:0000256" key="7">
    <source>
        <dbReference type="ARBA" id="ARBA00023170"/>
    </source>
</evidence>
<dbReference type="Proteomes" id="UP000005954">
    <property type="component" value="Unassembled WGS sequence"/>
</dbReference>
<protein>
    <submittedName>
        <fullName evidence="14">Glutamine ABC transporter, periplasmic glutamine-binding protein</fullName>
    </submittedName>
</protein>
<proteinExistence type="predicted"/>
<evidence type="ECO:0000256" key="1">
    <source>
        <dbReference type="ARBA" id="ARBA00004141"/>
    </source>
</evidence>
<dbReference type="HOGENOM" id="CLU_019602_21_0_5"/>
<keyword evidence="2" id="KW-0813">Transport</keyword>
<keyword evidence="8" id="KW-0325">Glycoprotein</keyword>
<keyword evidence="6 10" id="KW-0472">Membrane</keyword>
<evidence type="ECO:0000313" key="15">
    <source>
        <dbReference type="Proteomes" id="UP000005954"/>
    </source>
</evidence>
<dbReference type="Pfam" id="PF00497">
    <property type="entry name" value="SBP_bac_3"/>
    <property type="match status" value="1"/>
</dbReference>
<feature type="transmembrane region" description="Helical" evidence="10">
    <location>
        <begin position="164"/>
        <end position="186"/>
    </location>
</feature>
<dbReference type="Pfam" id="PF00060">
    <property type="entry name" value="Lig_chan"/>
    <property type="match status" value="1"/>
</dbReference>
<organism evidence="14 15">
    <name type="scientific">Roseovarius nubinhibens (strain ATCC BAA-591 / DSM 15170 / ISM)</name>
    <dbReference type="NCBI Taxonomy" id="89187"/>
    <lineage>
        <taxon>Bacteria</taxon>
        <taxon>Pseudomonadati</taxon>
        <taxon>Pseudomonadota</taxon>
        <taxon>Alphaproteobacteria</taxon>
        <taxon>Rhodobacterales</taxon>
        <taxon>Roseobacteraceae</taxon>
        <taxon>Roseovarius</taxon>
    </lineage>
</organism>
<comment type="caution">
    <text evidence="14">The sequence shown here is derived from an EMBL/GenBank/DDBJ whole genome shotgun (WGS) entry which is preliminary data.</text>
</comment>
<feature type="chain" id="PRO_5002658548" evidence="11">
    <location>
        <begin position="20"/>
        <end position="353"/>
    </location>
</feature>
<dbReference type="STRING" id="89187.ISM_02185"/>
<accession>A3SI79</accession>
<keyword evidence="7" id="KW-0675">Receptor</keyword>
<dbReference type="InterPro" id="IPR015683">
    <property type="entry name" value="Ionotropic_Glu_rcpt"/>
</dbReference>
<dbReference type="Gene3D" id="1.10.287.70">
    <property type="match status" value="1"/>
</dbReference>
<name>A3SI79_ROSNI</name>
<evidence type="ECO:0000256" key="10">
    <source>
        <dbReference type="SAM" id="Phobius"/>
    </source>
</evidence>
<dbReference type="GO" id="GO:0016020">
    <property type="term" value="C:membrane"/>
    <property type="evidence" value="ECO:0007669"/>
    <property type="project" value="UniProtKB-SubCell"/>
</dbReference>
<feature type="signal peptide" evidence="11">
    <location>
        <begin position="1"/>
        <end position="19"/>
    </location>
</feature>
<dbReference type="GO" id="GO:0015276">
    <property type="term" value="F:ligand-gated monoatomic ion channel activity"/>
    <property type="evidence" value="ECO:0007669"/>
    <property type="project" value="InterPro"/>
</dbReference>
<keyword evidence="9" id="KW-0407">Ion channel</keyword>
<keyword evidence="11" id="KW-0732">Signal</keyword>
<dbReference type="PANTHER" id="PTHR18966">
    <property type="entry name" value="IONOTROPIC GLUTAMATE RECEPTOR"/>
    <property type="match status" value="1"/>
</dbReference>
<dbReference type="eggNOG" id="COG0834">
    <property type="taxonomic scope" value="Bacteria"/>
</dbReference>
<feature type="domain" description="Solute-binding protein family 3/N-terminal" evidence="12">
    <location>
        <begin position="24"/>
        <end position="351"/>
    </location>
</feature>
<dbReference type="SUPFAM" id="SSF81324">
    <property type="entry name" value="Voltage-gated potassium channels"/>
    <property type="match status" value="1"/>
</dbReference>
<gene>
    <name evidence="14" type="ORF">ISM_02185</name>
</gene>